<evidence type="ECO:0000313" key="5">
    <source>
        <dbReference type="Proteomes" id="UP000035740"/>
    </source>
</evidence>
<comment type="similarity">
    <text evidence="1">Belongs to the 14-3-3 family.</text>
</comment>
<organism evidence="4 5">
    <name type="scientific">Beta vulgaris subsp. vulgaris</name>
    <name type="common">Beet</name>
    <dbReference type="NCBI Taxonomy" id="3555"/>
    <lineage>
        <taxon>Eukaryota</taxon>
        <taxon>Viridiplantae</taxon>
        <taxon>Streptophyta</taxon>
        <taxon>Embryophyta</taxon>
        <taxon>Tracheophyta</taxon>
        <taxon>Spermatophyta</taxon>
        <taxon>Magnoliopsida</taxon>
        <taxon>eudicotyledons</taxon>
        <taxon>Gunneridae</taxon>
        <taxon>Pentapetalae</taxon>
        <taxon>Caryophyllales</taxon>
        <taxon>Chenopodiaceae</taxon>
        <taxon>Betoideae</taxon>
        <taxon>Beta</taxon>
    </lineage>
</organism>
<feature type="domain" description="14-3-3" evidence="3">
    <location>
        <begin position="1"/>
        <end position="100"/>
    </location>
</feature>
<evidence type="ECO:0000259" key="3">
    <source>
        <dbReference type="Pfam" id="PF00244"/>
    </source>
</evidence>
<reference evidence="4 5" key="1">
    <citation type="journal article" date="2014" name="Nature">
        <title>The genome of the recently domesticated crop plant sugar beet (Beta vulgaris).</title>
        <authorList>
            <person name="Dohm J.C."/>
            <person name="Minoche A.E."/>
            <person name="Holtgrawe D."/>
            <person name="Capella-Gutierrez S."/>
            <person name="Zakrzewski F."/>
            <person name="Tafer H."/>
            <person name="Rupp O."/>
            <person name="Sorensen T.R."/>
            <person name="Stracke R."/>
            <person name="Reinhardt R."/>
            <person name="Goesmann A."/>
            <person name="Kraft T."/>
            <person name="Schulz B."/>
            <person name="Stadler P.F."/>
            <person name="Schmidt T."/>
            <person name="Gabaldon T."/>
            <person name="Lehrach H."/>
            <person name="Weisshaar B."/>
            <person name="Himmelbauer H."/>
        </authorList>
    </citation>
    <scope>NUCLEOTIDE SEQUENCE [LARGE SCALE GENOMIC DNA]</scope>
    <source>
        <tissue evidence="4">Taproot</tissue>
    </source>
</reference>
<gene>
    <name evidence="4" type="ORF">BVRB_028350</name>
</gene>
<protein>
    <recommendedName>
        <fullName evidence="3">14-3-3 domain-containing protein</fullName>
    </recommendedName>
</protein>
<evidence type="ECO:0000313" key="4">
    <source>
        <dbReference type="EMBL" id="KMS93749.1"/>
    </source>
</evidence>
<dbReference type="EMBL" id="KQ099391">
    <property type="protein sequence ID" value="KMS93749.1"/>
    <property type="molecule type" value="Genomic_DNA"/>
</dbReference>
<dbReference type="PANTHER" id="PTHR18860">
    <property type="entry name" value="14-3-3 PROTEIN"/>
    <property type="match status" value="1"/>
</dbReference>
<dbReference type="SUPFAM" id="SSF48445">
    <property type="entry name" value="14-3-3 protein"/>
    <property type="match status" value="1"/>
</dbReference>
<dbReference type="Gene3D" id="1.20.190.20">
    <property type="entry name" value="14-3-3 domain"/>
    <property type="match status" value="1"/>
</dbReference>
<dbReference type="Proteomes" id="UP000035740">
    <property type="component" value="Unassembled WGS sequence"/>
</dbReference>
<dbReference type="AlphaFoldDB" id="A0A0J8AY37"/>
<accession>A0A0J8AY37</accession>
<dbReference type="Pfam" id="PF00244">
    <property type="entry name" value="14-3-3"/>
    <property type="match status" value="1"/>
</dbReference>
<evidence type="ECO:0000256" key="2">
    <source>
        <dbReference type="SAM" id="MobiDB-lite"/>
    </source>
</evidence>
<name>A0A0J8AY37_BETVV</name>
<dbReference type="Gramene" id="KMS93749">
    <property type="protein sequence ID" value="KMS93749"/>
    <property type="gene ID" value="BVRB_028350"/>
</dbReference>
<feature type="region of interest" description="Disordered" evidence="2">
    <location>
        <begin position="50"/>
        <end position="72"/>
    </location>
</feature>
<dbReference type="InterPro" id="IPR036815">
    <property type="entry name" value="14-3-3_dom_sf"/>
</dbReference>
<dbReference type="InterPro" id="IPR000308">
    <property type="entry name" value="14-3-3"/>
</dbReference>
<proteinExistence type="inferred from homology"/>
<dbReference type="InterPro" id="IPR023410">
    <property type="entry name" value="14-3-3_domain"/>
</dbReference>
<sequence>MADIMKRLVLSKVEPLNDEERAIFAIAFKNVSGERRAAWRKIYSIERQETDRLDSSGQTMGDGDKDQQQPSMHRLALIRQYKSHIENELTFICTQVGDLMSFDCL</sequence>
<keyword evidence="5" id="KW-1185">Reference proteome</keyword>
<evidence type="ECO:0000256" key="1">
    <source>
        <dbReference type="ARBA" id="ARBA00006141"/>
    </source>
</evidence>